<evidence type="ECO:0000256" key="4">
    <source>
        <dbReference type="ARBA" id="ARBA00023180"/>
    </source>
</evidence>
<evidence type="ECO:0000256" key="1">
    <source>
        <dbReference type="ARBA" id="ARBA00004613"/>
    </source>
</evidence>
<comment type="subcellular location">
    <subcellularLocation>
        <location evidence="1">Secreted</location>
    </subcellularLocation>
</comment>
<keyword evidence="7" id="KW-1185">Reference proteome</keyword>
<keyword evidence="3 5" id="KW-0732">Signal</keyword>
<feature type="signal peptide" evidence="5">
    <location>
        <begin position="1"/>
        <end position="18"/>
    </location>
</feature>
<dbReference type="Gene3D" id="2.40.128.20">
    <property type="match status" value="1"/>
</dbReference>
<dbReference type="AlphaFoldDB" id="A0AA47M617"/>
<accession>A0AA47M617</accession>
<comment type="caution">
    <text evidence="6">The sequence shown here is derived from an EMBL/GenBank/DDBJ whole genome shotgun (WGS) entry which is preliminary data.</text>
</comment>
<dbReference type="InterPro" id="IPR012674">
    <property type="entry name" value="Calycin"/>
</dbReference>
<organism evidence="6 7">
    <name type="scientific">Merluccius polli</name>
    <name type="common">Benguela hake</name>
    <name type="synonym">Merluccius cadenati</name>
    <dbReference type="NCBI Taxonomy" id="89951"/>
    <lineage>
        <taxon>Eukaryota</taxon>
        <taxon>Metazoa</taxon>
        <taxon>Chordata</taxon>
        <taxon>Craniata</taxon>
        <taxon>Vertebrata</taxon>
        <taxon>Euteleostomi</taxon>
        <taxon>Actinopterygii</taxon>
        <taxon>Neopterygii</taxon>
        <taxon>Teleostei</taxon>
        <taxon>Neoteleostei</taxon>
        <taxon>Acanthomorphata</taxon>
        <taxon>Zeiogadaria</taxon>
        <taxon>Gadariae</taxon>
        <taxon>Gadiformes</taxon>
        <taxon>Gadoidei</taxon>
        <taxon>Merlucciidae</taxon>
        <taxon>Merluccius</taxon>
    </lineage>
</organism>
<evidence type="ECO:0000256" key="5">
    <source>
        <dbReference type="SAM" id="SignalP"/>
    </source>
</evidence>
<evidence type="ECO:0000313" key="7">
    <source>
        <dbReference type="Proteomes" id="UP001174136"/>
    </source>
</evidence>
<gene>
    <name evidence="6" type="ORF">N1851_030195</name>
</gene>
<name>A0AA47M617_MERPO</name>
<proteinExistence type="predicted"/>
<evidence type="ECO:0000256" key="2">
    <source>
        <dbReference type="ARBA" id="ARBA00022525"/>
    </source>
</evidence>
<dbReference type="PANTHER" id="PTHR11967">
    <property type="entry name" value="ALPHA-1-ACID GLYCOPROTEIN"/>
    <property type="match status" value="1"/>
</dbReference>
<sequence>MDVCVAVLLLALAPLGAASAPDCEDLVKPFIPEDSNLVFGKWVYVMGSGDPMPYRKALDAMKSSWIELSPTQDSQLVTLRWGDHCYNRCIYGEVNGTVSGVATTFRKNLSNHKGHILHTCSDCLLWTDTFRNGDATGRFIMQFTRTGKIDPKDVDLFKKQVQCLNFPENYHSYDGKTELCKDKESTN</sequence>
<feature type="chain" id="PRO_5041452940" evidence="5">
    <location>
        <begin position="19"/>
        <end position="187"/>
    </location>
</feature>
<keyword evidence="2" id="KW-0964">Secreted</keyword>
<keyword evidence="4" id="KW-0325">Glycoprotein</keyword>
<dbReference type="GO" id="GO:0005576">
    <property type="term" value="C:extracellular region"/>
    <property type="evidence" value="ECO:0007669"/>
    <property type="project" value="UniProtKB-SubCell"/>
</dbReference>
<dbReference type="CDD" id="cd19415">
    <property type="entry name" value="lipocalin_ApoM_AGP"/>
    <property type="match status" value="1"/>
</dbReference>
<dbReference type="SUPFAM" id="SSF50814">
    <property type="entry name" value="Lipocalins"/>
    <property type="match status" value="1"/>
</dbReference>
<dbReference type="Proteomes" id="UP001174136">
    <property type="component" value="Unassembled WGS sequence"/>
</dbReference>
<dbReference type="EMBL" id="JAOPHQ010005720">
    <property type="protein sequence ID" value="KAK0134244.1"/>
    <property type="molecule type" value="Genomic_DNA"/>
</dbReference>
<reference evidence="6" key="1">
    <citation type="journal article" date="2023" name="Front. Mar. Sci.">
        <title>A new Merluccius polli reference genome to investigate the effects of global change in West African waters.</title>
        <authorList>
            <person name="Mateo J.L."/>
            <person name="Blanco-Fernandez C."/>
            <person name="Garcia-Vazquez E."/>
            <person name="Machado-Schiaffino G."/>
        </authorList>
    </citation>
    <scope>NUCLEOTIDE SEQUENCE</scope>
    <source>
        <strain evidence="6">C29</strain>
        <tissue evidence="6">Fin</tissue>
    </source>
</reference>
<evidence type="ECO:0000313" key="6">
    <source>
        <dbReference type="EMBL" id="KAK0134244.1"/>
    </source>
</evidence>
<dbReference type="PANTHER" id="PTHR11967:SF2">
    <property type="entry name" value="ALPHA-1-ACID GLYCOPROTEIN 1"/>
    <property type="match status" value="1"/>
</dbReference>
<protein>
    <submittedName>
        <fullName evidence="6">Uncharacterized protein</fullName>
    </submittedName>
</protein>
<evidence type="ECO:0000256" key="3">
    <source>
        <dbReference type="ARBA" id="ARBA00022729"/>
    </source>
</evidence>